<protein>
    <recommendedName>
        <fullName evidence="2">Activator of Hsp90 ATPase homologue 1/2-like C-terminal domain-containing protein</fullName>
    </recommendedName>
</protein>
<organism evidence="3">
    <name type="scientific">hydrothermal vent metagenome</name>
    <dbReference type="NCBI Taxonomy" id="652676"/>
    <lineage>
        <taxon>unclassified sequences</taxon>
        <taxon>metagenomes</taxon>
        <taxon>ecological metagenomes</taxon>
    </lineage>
</organism>
<name>A0A3B0ULC6_9ZZZZ</name>
<dbReference type="Gene3D" id="3.30.530.20">
    <property type="match status" value="1"/>
</dbReference>
<dbReference type="InterPro" id="IPR023393">
    <property type="entry name" value="START-like_dom_sf"/>
</dbReference>
<reference evidence="3" key="1">
    <citation type="submission" date="2018-06" db="EMBL/GenBank/DDBJ databases">
        <authorList>
            <person name="Zhirakovskaya E."/>
        </authorList>
    </citation>
    <scope>NUCLEOTIDE SEQUENCE</scope>
</reference>
<feature type="domain" description="Activator of Hsp90 ATPase homologue 1/2-like C-terminal" evidence="2">
    <location>
        <begin position="18"/>
        <end position="158"/>
    </location>
</feature>
<evidence type="ECO:0000259" key="2">
    <source>
        <dbReference type="Pfam" id="PF08327"/>
    </source>
</evidence>
<proteinExistence type="inferred from homology"/>
<dbReference type="SUPFAM" id="SSF55961">
    <property type="entry name" value="Bet v1-like"/>
    <property type="match status" value="1"/>
</dbReference>
<gene>
    <name evidence="3" type="ORF">MNBD_CHLOROFLEXI01-5003</name>
</gene>
<evidence type="ECO:0000256" key="1">
    <source>
        <dbReference type="ARBA" id="ARBA00006817"/>
    </source>
</evidence>
<dbReference type="Pfam" id="PF08327">
    <property type="entry name" value="AHSA1"/>
    <property type="match status" value="1"/>
</dbReference>
<comment type="similarity">
    <text evidence="1">Belongs to the AHA1 family.</text>
</comment>
<dbReference type="AlphaFoldDB" id="A0A3B0ULC6"/>
<sequence>MSSSTVSEDAVVIERTFDASIDLIWKMWTQPEHFQSWYGPQGFTVPVAKMDVQVGGKRLICMASPDGSMKMWTTGEYMEVAPKGRLVYTESMADENGNVLSPSTMGMPEGYPATTEVTVLLEELGGRTKMVMTHAGVPADSGGAGGWTQAFDKMANHIETILSEK</sequence>
<dbReference type="InterPro" id="IPR013538">
    <property type="entry name" value="ASHA1/2-like_C"/>
</dbReference>
<evidence type="ECO:0000313" key="3">
    <source>
        <dbReference type="EMBL" id="VAW31951.1"/>
    </source>
</evidence>
<dbReference type="CDD" id="cd07814">
    <property type="entry name" value="SRPBCC_CalC_Aha1-like"/>
    <property type="match status" value="1"/>
</dbReference>
<dbReference type="EMBL" id="UOEU01000305">
    <property type="protein sequence ID" value="VAW31951.1"/>
    <property type="molecule type" value="Genomic_DNA"/>
</dbReference>
<accession>A0A3B0ULC6</accession>